<dbReference type="HOGENOM" id="CLU_026393_1_0_1"/>
<dbReference type="OrthoDB" id="3345970at2759"/>
<keyword evidence="1" id="KW-1133">Transmembrane helix</keyword>
<keyword evidence="3" id="KW-1185">Reference proteome</keyword>
<gene>
    <name evidence="2" type="ORF">M408DRAFT_319420</name>
</gene>
<dbReference type="STRING" id="933852.A0A0C3AUQ9"/>
<dbReference type="EMBL" id="KN824332">
    <property type="protein sequence ID" value="KIM23769.1"/>
    <property type="molecule type" value="Genomic_DNA"/>
</dbReference>
<name>A0A0C3AUQ9_SERVB</name>
<dbReference type="PROSITE" id="PS51257">
    <property type="entry name" value="PROKAR_LIPOPROTEIN"/>
    <property type="match status" value="1"/>
</dbReference>
<evidence type="ECO:0000256" key="1">
    <source>
        <dbReference type="SAM" id="Phobius"/>
    </source>
</evidence>
<feature type="transmembrane region" description="Helical" evidence="1">
    <location>
        <begin position="9"/>
        <end position="32"/>
    </location>
</feature>
<dbReference type="AlphaFoldDB" id="A0A0C3AUQ9"/>
<evidence type="ECO:0000313" key="2">
    <source>
        <dbReference type="EMBL" id="KIM23769.1"/>
    </source>
</evidence>
<dbReference type="Gene3D" id="3.40.50.11350">
    <property type="match status" value="1"/>
</dbReference>
<proteinExistence type="predicted"/>
<evidence type="ECO:0008006" key="4">
    <source>
        <dbReference type="Google" id="ProtNLM"/>
    </source>
</evidence>
<accession>A0A0C3AUQ9</accession>
<reference evidence="2 3" key="1">
    <citation type="submission" date="2014-04" db="EMBL/GenBank/DDBJ databases">
        <authorList>
            <consortium name="DOE Joint Genome Institute"/>
            <person name="Kuo A."/>
            <person name="Zuccaro A."/>
            <person name="Kohler A."/>
            <person name="Nagy L.G."/>
            <person name="Floudas D."/>
            <person name="Copeland A."/>
            <person name="Barry K.W."/>
            <person name="Cichocki N."/>
            <person name="Veneault-Fourrey C."/>
            <person name="LaButti K."/>
            <person name="Lindquist E.A."/>
            <person name="Lipzen A."/>
            <person name="Lundell T."/>
            <person name="Morin E."/>
            <person name="Murat C."/>
            <person name="Sun H."/>
            <person name="Tunlid A."/>
            <person name="Henrissat B."/>
            <person name="Grigoriev I.V."/>
            <person name="Hibbett D.S."/>
            <person name="Martin F."/>
            <person name="Nordberg H.P."/>
            <person name="Cantor M.N."/>
            <person name="Hua S.X."/>
        </authorList>
    </citation>
    <scope>NUCLEOTIDE SEQUENCE [LARGE SCALE GENOMIC DNA]</scope>
    <source>
        <strain evidence="2 3">MAFF 305830</strain>
    </source>
</reference>
<sequence>MRCSPRPQFLYIALAFLGCLMLYSITFISAVYNPFSRNTVVTQTGSNFLADADTFIHGNSSLFDHILSANAVDMQFDTNNGLLDLSKNELLDMVSRTRGYYARDWSLGLGWNNVRYTVETSLHHAQLMNRTLILPSFFLARTCEHHIDVCARYARTVNRNDAVGLEEWRKLPLAQQQAFMIPFQVMVDIPYLRRQGHSVLLVSEYLHLQGLNRTKEISSGAWDRHYYHKGPANPSLFVIPNGEYDPSEIVRVDKLPALTSSAAEGALVLSENGNLSNSTLSQAAVQKGKSILEWSDMKQALGFMVDTSDEIKLQRLLDEAGWVTLHTWQGAIGVDLTKDVVTPIRKVAPYTKLRGFIEDYANLDHDVVLLEGEIHLNRKPGSLYFTTVEGRDNFATIVLRDLQPSEEVRNLAKRIVKRMDSFNQGRHWVAAHMRRGDFVTIGWINEGTLQAHFKRIIARLEEGRKLLERLVGSSPERYNVPFSTASKTSKRKPPLRGDYVYLATDERSTESLELFRSKNAKVFRDLVTINDRRLFGWPLLYTDIVSQVEQQVIGTGAAYFYAHGMSSVRKCQRNPHAATNTF</sequence>
<organism evidence="2 3">
    <name type="scientific">Serendipita vermifera MAFF 305830</name>
    <dbReference type="NCBI Taxonomy" id="933852"/>
    <lineage>
        <taxon>Eukaryota</taxon>
        <taxon>Fungi</taxon>
        <taxon>Dikarya</taxon>
        <taxon>Basidiomycota</taxon>
        <taxon>Agaricomycotina</taxon>
        <taxon>Agaricomycetes</taxon>
        <taxon>Sebacinales</taxon>
        <taxon>Serendipitaceae</taxon>
        <taxon>Serendipita</taxon>
    </lineage>
</organism>
<dbReference type="CDD" id="cd11296">
    <property type="entry name" value="O-FucT_like"/>
    <property type="match status" value="1"/>
</dbReference>
<dbReference type="Proteomes" id="UP000054097">
    <property type="component" value="Unassembled WGS sequence"/>
</dbReference>
<protein>
    <recommendedName>
        <fullName evidence="4">CigA protein</fullName>
    </recommendedName>
</protein>
<evidence type="ECO:0000313" key="3">
    <source>
        <dbReference type="Proteomes" id="UP000054097"/>
    </source>
</evidence>
<keyword evidence="1" id="KW-0812">Transmembrane</keyword>
<keyword evidence="1" id="KW-0472">Membrane</keyword>
<reference evidence="3" key="2">
    <citation type="submission" date="2015-01" db="EMBL/GenBank/DDBJ databases">
        <title>Evolutionary Origins and Diversification of the Mycorrhizal Mutualists.</title>
        <authorList>
            <consortium name="DOE Joint Genome Institute"/>
            <consortium name="Mycorrhizal Genomics Consortium"/>
            <person name="Kohler A."/>
            <person name="Kuo A."/>
            <person name="Nagy L.G."/>
            <person name="Floudas D."/>
            <person name="Copeland A."/>
            <person name="Barry K.W."/>
            <person name="Cichocki N."/>
            <person name="Veneault-Fourrey C."/>
            <person name="LaButti K."/>
            <person name="Lindquist E.A."/>
            <person name="Lipzen A."/>
            <person name="Lundell T."/>
            <person name="Morin E."/>
            <person name="Murat C."/>
            <person name="Riley R."/>
            <person name="Ohm R."/>
            <person name="Sun H."/>
            <person name="Tunlid A."/>
            <person name="Henrissat B."/>
            <person name="Grigoriev I.V."/>
            <person name="Hibbett D.S."/>
            <person name="Martin F."/>
        </authorList>
    </citation>
    <scope>NUCLEOTIDE SEQUENCE [LARGE SCALE GENOMIC DNA]</scope>
    <source>
        <strain evidence="3">MAFF 305830</strain>
    </source>
</reference>